<name>A0A1Z5IE94_9LACO</name>
<dbReference type="PROSITE" id="PS51118">
    <property type="entry name" value="HTH_HXLR"/>
    <property type="match status" value="1"/>
</dbReference>
<protein>
    <submittedName>
        <fullName evidence="6">MarR family transcriptional regulator</fullName>
    </submittedName>
</protein>
<dbReference type="OrthoDB" id="9791143at2"/>
<dbReference type="EMBL" id="BCMF01000010">
    <property type="protein sequence ID" value="GAW99977.1"/>
    <property type="molecule type" value="Genomic_DNA"/>
</dbReference>
<dbReference type="Pfam" id="PF01638">
    <property type="entry name" value="HxlR"/>
    <property type="match status" value="1"/>
</dbReference>
<evidence type="ECO:0000256" key="2">
    <source>
        <dbReference type="ARBA" id="ARBA00023125"/>
    </source>
</evidence>
<organism evidence="6 7">
    <name type="scientific">Secundilactobacillus mixtipabuli</name>
    <dbReference type="NCBI Taxonomy" id="1435342"/>
    <lineage>
        <taxon>Bacteria</taxon>
        <taxon>Bacillati</taxon>
        <taxon>Bacillota</taxon>
        <taxon>Bacilli</taxon>
        <taxon>Lactobacillales</taxon>
        <taxon>Lactobacillaceae</taxon>
        <taxon>Secundilactobacillus</taxon>
    </lineage>
</organism>
<gene>
    <name evidence="6" type="primary">marT</name>
    <name evidence="6" type="ORF">IWT30_01957</name>
</gene>
<evidence type="ECO:0000259" key="5">
    <source>
        <dbReference type="PROSITE" id="PS51118"/>
    </source>
</evidence>
<dbReference type="GO" id="GO:0003677">
    <property type="term" value="F:DNA binding"/>
    <property type="evidence" value="ECO:0007669"/>
    <property type="project" value="UniProtKB-KW"/>
</dbReference>
<keyword evidence="4" id="KW-1133">Transmembrane helix</keyword>
<keyword evidence="1" id="KW-0805">Transcription regulation</keyword>
<keyword evidence="7" id="KW-1185">Reference proteome</keyword>
<dbReference type="PANTHER" id="PTHR33204">
    <property type="entry name" value="TRANSCRIPTIONAL REGULATOR, MARR FAMILY"/>
    <property type="match status" value="1"/>
</dbReference>
<dbReference type="InterPro" id="IPR036388">
    <property type="entry name" value="WH-like_DNA-bd_sf"/>
</dbReference>
<proteinExistence type="predicted"/>
<feature type="domain" description="HTH hxlR-type" evidence="5">
    <location>
        <begin position="20"/>
        <end position="120"/>
    </location>
</feature>
<dbReference type="Gene3D" id="1.10.10.10">
    <property type="entry name" value="Winged helix-like DNA-binding domain superfamily/Winged helix DNA-binding domain"/>
    <property type="match status" value="1"/>
</dbReference>
<evidence type="ECO:0000256" key="4">
    <source>
        <dbReference type="SAM" id="Phobius"/>
    </source>
</evidence>
<dbReference type="InterPro" id="IPR036390">
    <property type="entry name" value="WH_DNA-bd_sf"/>
</dbReference>
<evidence type="ECO:0000313" key="6">
    <source>
        <dbReference type="EMBL" id="GAW99977.1"/>
    </source>
</evidence>
<evidence type="ECO:0000256" key="3">
    <source>
        <dbReference type="ARBA" id="ARBA00023163"/>
    </source>
</evidence>
<reference evidence="6 7" key="1">
    <citation type="submission" date="2015-11" db="EMBL/GenBank/DDBJ databases">
        <title>Draft genome sequences of new species of the genus Lactobacillus isolated from orchardgrass silage.</title>
        <authorList>
            <person name="Tohno M."/>
            <person name="Tanizawa Y."/>
            <person name="Arita M."/>
        </authorList>
    </citation>
    <scope>NUCLEOTIDE SEQUENCE [LARGE SCALE GENOMIC DNA]</scope>
    <source>
        <strain evidence="6 7">IWT30</strain>
    </source>
</reference>
<evidence type="ECO:0000256" key="1">
    <source>
        <dbReference type="ARBA" id="ARBA00023015"/>
    </source>
</evidence>
<keyword evidence="4" id="KW-0812">Transmembrane</keyword>
<dbReference type="SUPFAM" id="SSF46785">
    <property type="entry name" value="Winged helix' DNA-binding domain"/>
    <property type="match status" value="1"/>
</dbReference>
<comment type="caution">
    <text evidence="6">The sequence shown here is derived from an EMBL/GenBank/DDBJ whole genome shotgun (WGS) entry which is preliminary data.</text>
</comment>
<dbReference type="PANTHER" id="PTHR33204:SF38">
    <property type="entry name" value="HTH-TYPE TRANSCRIPTIONAL ACTIVATOR HXLR"/>
    <property type="match status" value="1"/>
</dbReference>
<sequence>MTDTLRKYTREKIQQKDFDCAKEYTLSMFSGKYKIVIIYHLFHDGTMRFNAIQRLLDDATHKMLAQQLKELAADGLVTRREEMTNNRKAVYYSLTPTGASLMPIIEAMFSWGTNRLDALQLENNFKLQ</sequence>
<evidence type="ECO:0000313" key="7">
    <source>
        <dbReference type="Proteomes" id="UP000198374"/>
    </source>
</evidence>
<feature type="transmembrane region" description="Helical" evidence="4">
    <location>
        <begin position="89"/>
        <end position="111"/>
    </location>
</feature>
<keyword evidence="4" id="KW-0472">Membrane</keyword>
<accession>A0A1Z5IE94</accession>
<keyword evidence="3" id="KW-0804">Transcription</keyword>
<dbReference type="AlphaFoldDB" id="A0A1Z5IE94"/>
<dbReference type="Proteomes" id="UP000198374">
    <property type="component" value="Unassembled WGS sequence"/>
</dbReference>
<keyword evidence="2" id="KW-0238">DNA-binding</keyword>
<dbReference type="RefSeq" id="WP_089109769.1">
    <property type="nucleotide sequence ID" value="NZ_BCMF01000010.1"/>
</dbReference>
<dbReference type="InterPro" id="IPR002577">
    <property type="entry name" value="HTH_HxlR"/>
</dbReference>